<reference evidence="8" key="1">
    <citation type="submission" date="2022-06" db="EMBL/GenBank/DDBJ databases">
        <title>Novel species in genus nocardia.</title>
        <authorList>
            <person name="Li F."/>
        </authorList>
    </citation>
    <scope>NUCLEOTIDE SEQUENCE</scope>
    <source>
        <strain evidence="8">CDC141</strain>
    </source>
</reference>
<dbReference type="InterPro" id="IPR016164">
    <property type="entry name" value="FAD-linked_Oxase-like_C"/>
</dbReference>
<evidence type="ECO:0000313" key="8">
    <source>
        <dbReference type="EMBL" id="MCM6772582.1"/>
    </source>
</evidence>
<dbReference type="EMBL" id="JAMRXG010000001">
    <property type="protein sequence ID" value="MCM6772582.1"/>
    <property type="molecule type" value="Genomic_DNA"/>
</dbReference>
<evidence type="ECO:0000256" key="4">
    <source>
        <dbReference type="ARBA" id="ARBA00022827"/>
    </source>
</evidence>
<dbReference type="SUPFAM" id="SSF56176">
    <property type="entry name" value="FAD-binding/transporter-associated domain-like"/>
    <property type="match status" value="1"/>
</dbReference>
<feature type="region of interest" description="Disordered" evidence="6">
    <location>
        <begin position="1"/>
        <end position="28"/>
    </location>
</feature>
<dbReference type="PANTHER" id="PTHR42973">
    <property type="entry name" value="BINDING OXIDOREDUCTASE, PUTATIVE (AFU_ORTHOLOGUE AFUA_1G17690)-RELATED"/>
    <property type="match status" value="1"/>
</dbReference>
<dbReference type="PROSITE" id="PS51387">
    <property type="entry name" value="FAD_PCMH"/>
    <property type="match status" value="1"/>
</dbReference>
<dbReference type="InterPro" id="IPR016169">
    <property type="entry name" value="FAD-bd_PCMH_sub2"/>
</dbReference>
<comment type="cofactor">
    <cofactor evidence="1">
        <name>FAD</name>
        <dbReference type="ChEBI" id="CHEBI:57692"/>
    </cofactor>
</comment>
<dbReference type="InterPro" id="IPR036318">
    <property type="entry name" value="FAD-bd_PCMH-like_sf"/>
</dbReference>
<evidence type="ECO:0000259" key="7">
    <source>
        <dbReference type="PROSITE" id="PS51387"/>
    </source>
</evidence>
<keyword evidence="5" id="KW-0560">Oxidoreductase</keyword>
<dbReference type="AlphaFoldDB" id="A0A9X2IU75"/>
<dbReference type="Gene3D" id="3.40.462.20">
    <property type="match status" value="1"/>
</dbReference>
<comment type="similarity">
    <text evidence="2">Belongs to the oxygen-dependent FAD-linked oxidoreductase family.</text>
</comment>
<keyword evidence="4" id="KW-0274">FAD</keyword>
<proteinExistence type="inferred from homology"/>
<gene>
    <name evidence="8" type="ORF">NDR86_03725</name>
</gene>
<dbReference type="InterPro" id="IPR006094">
    <property type="entry name" value="Oxid_FAD_bind_N"/>
</dbReference>
<dbReference type="Gene3D" id="3.30.465.10">
    <property type="match status" value="1"/>
</dbReference>
<accession>A0A9X2IU75</accession>
<keyword evidence="3" id="KW-0285">Flavoprotein</keyword>
<evidence type="ECO:0000256" key="6">
    <source>
        <dbReference type="SAM" id="MobiDB-lite"/>
    </source>
</evidence>
<dbReference type="PANTHER" id="PTHR42973:SF39">
    <property type="entry name" value="FAD-BINDING PCMH-TYPE DOMAIN-CONTAINING PROTEIN"/>
    <property type="match status" value="1"/>
</dbReference>
<dbReference type="Pfam" id="PF08031">
    <property type="entry name" value="BBE"/>
    <property type="match status" value="1"/>
</dbReference>
<dbReference type="Proteomes" id="UP001139157">
    <property type="component" value="Unassembled WGS sequence"/>
</dbReference>
<evidence type="ECO:0000256" key="1">
    <source>
        <dbReference type="ARBA" id="ARBA00001974"/>
    </source>
</evidence>
<dbReference type="InterPro" id="IPR012951">
    <property type="entry name" value="BBE"/>
</dbReference>
<dbReference type="GO" id="GO:0071949">
    <property type="term" value="F:FAD binding"/>
    <property type="evidence" value="ECO:0007669"/>
    <property type="project" value="InterPro"/>
</dbReference>
<dbReference type="Gene3D" id="3.30.43.10">
    <property type="entry name" value="Uridine Diphospho-n-acetylenolpyruvylglucosamine Reductase, domain 2"/>
    <property type="match status" value="1"/>
</dbReference>
<feature type="domain" description="FAD-binding PCMH-type" evidence="7">
    <location>
        <begin position="30"/>
        <end position="200"/>
    </location>
</feature>
<dbReference type="SUPFAM" id="SSF55103">
    <property type="entry name" value="FAD-linked oxidases, C-terminal domain"/>
    <property type="match status" value="1"/>
</dbReference>
<sequence>MSGSASSIGRVVTPDSPDYDAARKGWNDRHQSRPREIIYCASAPEVAAAVGYAREQAVPFRVRSGGHSTEGYSSVEGGIVIDVSEINSIELMADNLARIGPGARNYQIGQALWAHGRAVPTGTCSQVAVAGYTLGNGIGLLCRTFGTMSQNVVALEIVDAEGEIRIVDEAHHPDLFWACRGGGGGNFGIVTSFLVRTHPIGDVTMFRLVWPWDRFAATFDAFQRWSPAADSRVNSYYTIQPESVGWVDIGGLFVGTPDELDKELRSLRAATPAPDEQSVQAMPYIDATQVIYDKVGSPEFHRRSRATCLSLGRYTEFDETAVDILARWHSRAFGNIWTWVFAGHHGSTELPAPLDSAEPYGLDIRGDWTDPAEDDTFMAWFEGIYADLRPHFDKAYLNWTDRNIEDRLHMYYAGNFPRLVAVKKRWDPGNVFNFPRSIPPQVTIAEARRQQMPEAQIAQLRTYGCLVE</sequence>
<dbReference type="InterPro" id="IPR016167">
    <property type="entry name" value="FAD-bd_PCMH_sub1"/>
</dbReference>
<protein>
    <submittedName>
        <fullName evidence="8">FAD-binding oxidoreductase</fullName>
    </submittedName>
</protein>
<evidence type="ECO:0000313" key="9">
    <source>
        <dbReference type="Proteomes" id="UP001139157"/>
    </source>
</evidence>
<dbReference type="Pfam" id="PF01565">
    <property type="entry name" value="FAD_binding_4"/>
    <property type="match status" value="1"/>
</dbReference>
<dbReference type="RefSeq" id="WP_251909428.1">
    <property type="nucleotide sequence ID" value="NZ_JAMRXG010000001.1"/>
</dbReference>
<evidence type="ECO:0000256" key="2">
    <source>
        <dbReference type="ARBA" id="ARBA00005466"/>
    </source>
</evidence>
<dbReference type="InterPro" id="IPR016166">
    <property type="entry name" value="FAD-bd_PCMH"/>
</dbReference>
<keyword evidence="9" id="KW-1185">Reference proteome</keyword>
<comment type="caution">
    <text evidence="8">The sequence shown here is derived from an EMBL/GenBank/DDBJ whole genome shotgun (WGS) entry which is preliminary data.</text>
</comment>
<name>A0A9X2IU75_9NOCA</name>
<evidence type="ECO:0000256" key="3">
    <source>
        <dbReference type="ARBA" id="ARBA00022630"/>
    </source>
</evidence>
<evidence type="ECO:0000256" key="5">
    <source>
        <dbReference type="ARBA" id="ARBA00023002"/>
    </source>
</evidence>
<organism evidence="8 9">
    <name type="scientific">Nocardia pulmonis</name>
    <dbReference type="NCBI Taxonomy" id="2951408"/>
    <lineage>
        <taxon>Bacteria</taxon>
        <taxon>Bacillati</taxon>
        <taxon>Actinomycetota</taxon>
        <taxon>Actinomycetes</taxon>
        <taxon>Mycobacteriales</taxon>
        <taxon>Nocardiaceae</taxon>
        <taxon>Nocardia</taxon>
    </lineage>
</organism>
<dbReference type="InterPro" id="IPR050416">
    <property type="entry name" value="FAD-linked_Oxidoreductase"/>
</dbReference>
<dbReference type="GO" id="GO:0016491">
    <property type="term" value="F:oxidoreductase activity"/>
    <property type="evidence" value="ECO:0007669"/>
    <property type="project" value="UniProtKB-KW"/>
</dbReference>